<protein>
    <submittedName>
        <fullName evidence="1">Uncharacterized protein</fullName>
    </submittedName>
</protein>
<gene>
    <name evidence="1" type="ORF">B296_00035891</name>
</gene>
<evidence type="ECO:0000313" key="2">
    <source>
        <dbReference type="Proteomes" id="UP000287651"/>
    </source>
</evidence>
<comment type="caution">
    <text evidence="1">The sequence shown here is derived from an EMBL/GenBank/DDBJ whole genome shotgun (WGS) entry which is preliminary data.</text>
</comment>
<proteinExistence type="predicted"/>
<evidence type="ECO:0000313" key="1">
    <source>
        <dbReference type="EMBL" id="RRT44274.1"/>
    </source>
</evidence>
<dbReference type="AlphaFoldDB" id="A0A426XXU2"/>
<organism evidence="1 2">
    <name type="scientific">Ensete ventricosum</name>
    <name type="common">Abyssinian banana</name>
    <name type="synonym">Musa ensete</name>
    <dbReference type="NCBI Taxonomy" id="4639"/>
    <lineage>
        <taxon>Eukaryota</taxon>
        <taxon>Viridiplantae</taxon>
        <taxon>Streptophyta</taxon>
        <taxon>Embryophyta</taxon>
        <taxon>Tracheophyta</taxon>
        <taxon>Spermatophyta</taxon>
        <taxon>Magnoliopsida</taxon>
        <taxon>Liliopsida</taxon>
        <taxon>Zingiberales</taxon>
        <taxon>Musaceae</taxon>
        <taxon>Ensete</taxon>
    </lineage>
</organism>
<accession>A0A426XXU2</accession>
<name>A0A426XXU2_ENSVE</name>
<dbReference type="Proteomes" id="UP000287651">
    <property type="component" value="Unassembled WGS sequence"/>
</dbReference>
<sequence length="89" mass="9949">MIQSSVGDTYLIVDVTVHGSLDRLVTLVVKAELGCIKKRQKKMHPTPATARDSVCAAHLMTCSCRWHCCLRLRSVLEPDVLKCRNEPSQ</sequence>
<reference evidence="1 2" key="1">
    <citation type="journal article" date="2014" name="Agronomy (Basel)">
        <title>A Draft Genome Sequence for Ensete ventricosum, the Drought-Tolerant Tree Against Hunger.</title>
        <authorList>
            <person name="Harrison J."/>
            <person name="Moore K.A."/>
            <person name="Paszkiewicz K."/>
            <person name="Jones T."/>
            <person name="Grant M."/>
            <person name="Ambacheew D."/>
            <person name="Muzemil S."/>
            <person name="Studholme D.J."/>
        </authorList>
    </citation>
    <scope>NUCLEOTIDE SEQUENCE [LARGE SCALE GENOMIC DNA]</scope>
</reference>
<dbReference type="EMBL" id="AMZH03016568">
    <property type="protein sequence ID" value="RRT44274.1"/>
    <property type="molecule type" value="Genomic_DNA"/>
</dbReference>